<evidence type="ECO:0000313" key="2">
    <source>
        <dbReference type="Proteomes" id="UP000004184"/>
    </source>
</evidence>
<protein>
    <submittedName>
        <fullName evidence="1">Uncharacterized protein</fullName>
    </submittedName>
</protein>
<name>D9X1U3_STRVT</name>
<sequence>MAGPVPEGGAVTGLLLPPTCTVPTREKNRSVRTSTDPALVPFIIQRKGEEAAPDNLVIHVHPSGPRLYYLDEDPRDRPLRGQLWARCGFNPVDERQMPTGEPQWKFMHPYRQMITMRTLHCQVCARPARTPLGFVFLAGPKDEDPTQPTIYTKQPPVCRRHIRAVAELCPHMEKNPMVFLARSAPMYGVHGTLYGLNARSEVHVVASPDYPLPFGHPNIPTFLASQLIRRLSSFRIVDIEELLHELALVA</sequence>
<gene>
    <name evidence="1" type="ORF">SSQG_00033</name>
</gene>
<dbReference type="HOGENOM" id="CLU_096811_0_0_11"/>
<organism evidence="1 2">
    <name type="scientific">Streptomyces viridochromogenes (strain DSM 40736 / JCM 4977 / BCRC 1201 / Tue 494)</name>
    <dbReference type="NCBI Taxonomy" id="591159"/>
    <lineage>
        <taxon>Bacteria</taxon>
        <taxon>Bacillati</taxon>
        <taxon>Actinomycetota</taxon>
        <taxon>Actinomycetes</taxon>
        <taxon>Kitasatosporales</taxon>
        <taxon>Streptomycetaceae</taxon>
        <taxon>Streptomyces</taxon>
    </lineage>
</organism>
<dbReference type="AlphaFoldDB" id="D9X1U3"/>
<dbReference type="STRING" id="591159.SSQG_00033"/>
<dbReference type="EMBL" id="GG657757">
    <property type="protein sequence ID" value="EFL29515.1"/>
    <property type="molecule type" value="Genomic_DNA"/>
</dbReference>
<evidence type="ECO:0000313" key="1">
    <source>
        <dbReference type="EMBL" id="EFL29515.1"/>
    </source>
</evidence>
<keyword evidence="2" id="KW-1185">Reference proteome</keyword>
<dbReference type="Proteomes" id="UP000004184">
    <property type="component" value="Unassembled WGS sequence"/>
</dbReference>
<accession>D9X1U3</accession>
<reference evidence="2" key="1">
    <citation type="submission" date="2009-02" db="EMBL/GenBank/DDBJ databases">
        <title>Annotation of Streptomyces viridochromogenes strain DSM 40736.</title>
        <authorList>
            <consortium name="The Broad Institute Genome Sequencing Platform"/>
            <consortium name="Broad Institute Microbial Sequencing Center"/>
            <person name="Fischbach M."/>
            <person name="Godfrey P."/>
            <person name="Ward D."/>
            <person name="Young S."/>
            <person name="Zeng Q."/>
            <person name="Koehrsen M."/>
            <person name="Alvarado L."/>
            <person name="Berlin A.M."/>
            <person name="Bochicchio J."/>
            <person name="Borenstein D."/>
            <person name="Chapman S.B."/>
            <person name="Chen Z."/>
            <person name="Engels R."/>
            <person name="Freedman E."/>
            <person name="Gellesch M."/>
            <person name="Goldberg J."/>
            <person name="Griggs A."/>
            <person name="Gujja S."/>
            <person name="Heilman E.R."/>
            <person name="Heiman D.I."/>
            <person name="Hepburn T.A."/>
            <person name="Howarth C."/>
            <person name="Jen D."/>
            <person name="Larson L."/>
            <person name="Lewis B."/>
            <person name="Mehta T."/>
            <person name="Park D."/>
            <person name="Pearson M."/>
            <person name="Richards J."/>
            <person name="Roberts A."/>
            <person name="Saif S."/>
            <person name="Shea T.D."/>
            <person name="Shenoy N."/>
            <person name="Sisk P."/>
            <person name="Stolte C."/>
            <person name="Sykes S.N."/>
            <person name="Thomson T."/>
            <person name="Walk T."/>
            <person name="White J."/>
            <person name="Yandava C."/>
            <person name="Straight P."/>
            <person name="Clardy J."/>
            <person name="Hung D."/>
            <person name="Kolter R."/>
            <person name="Mekalanos J."/>
            <person name="Walker S."/>
            <person name="Walsh C.T."/>
            <person name="Wieland-Brown L.C."/>
            <person name="Haas B."/>
            <person name="Nusbaum C."/>
            <person name="Birren B."/>
        </authorList>
    </citation>
    <scope>NUCLEOTIDE SEQUENCE [LARGE SCALE GENOMIC DNA]</scope>
    <source>
        <strain evidence="2">DSM 40736 / JCM 4977 / BCRC 1201 / Tue 494</strain>
    </source>
</reference>
<proteinExistence type="predicted"/>